<dbReference type="Proteomes" id="UP001056120">
    <property type="component" value="Linkage Group LG11"/>
</dbReference>
<evidence type="ECO:0000313" key="1">
    <source>
        <dbReference type="EMBL" id="KAI3797459.1"/>
    </source>
</evidence>
<keyword evidence="2" id="KW-1185">Reference proteome</keyword>
<gene>
    <name evidence="1" type="ORF">L1987_32716</name>
</gene>
<name>A0ACB9HNT5_9ASTR</name>
<proteinExistence type="predicted"/>
<reference evidence="1 2" key="2">
    <citation type="journal article" date="2022" name="Mol. Ecol. Resour.">
        <title>The genomes of chicory, endive, great burdock and yacon provide insights into Asteraceae paleo-polyploidization history and plant inulin production.</title>
        <authorList>
            <person name="Fan W."/>
            <person name="Wang S."/>
            <person name="Wang H."/>
            <person name="Wang A."/>
            <person name="Jiang F."/>
            <person name="Liu H."/>
            <person name="Zhao H."/>
            <person name="Xu D."/>
            <person name="Zhang Y."/>
        </authorList>
    </citation>
    <scope>NUCLEOTIDE SEQUENCE [LARGE SCALE GENOMIC DNA]</scope>
    <source>
        <strain evidence="2">cv. Yunnan</strain>
        <tissue evidence="1">Leaves</tissue>
    </source>
</reference>
<organism evidence="1 2">
    <name type="scientific">Smallanthus sonchifolius</name>
    <dbReference type="NCBI Taxonomy" id="185202"/>
    <lineage>
        <taxon>Eukaryota</taxon>
        <taxon>Viridiplantae</taxon>
        <taxon>Streptophyta</taxon>
        <taxon>Embryophyta</taxon>
        <taxon>Tracheophyta</taxon>
        <taxon>Spermatophyta</taxon>
        <taxon>Magnoliopsida</taxon>
        <taxon>eudicotyledons</taxon>
        <taxon>Gunneridae</taxon>
        <taxon>Pentapetalae</taxon>
        <taxon>asterids</taxon>
        <taxon>campanulids</taxon>
        <taxon>Asterales</taxon>
        <taxon>Asteraceae</taxon>
        <taxon>Asteroideae</taxon>
        <taxon>Heliantheae alliance</taxon>
        <taxon>Millerieae</taxon>
        <taxon>Smallanthus</taxon>
    </lineage>
</organism>
<accession>A0ACB9HNT5</accession>
<reference evidence="2" key="1">
    <citation type="journal article" date="2022" name="Mol. Ecol. Resour.">
        <title>The genomes of chicory, endive, great burdock and yacon provide insights into Asteraceae palaeo-polyploidization history and plant inulin production.</title>
        <authorList>
            <person name="Fan W."/>
            <person name="Wang S."/>
            <person name="Wang H."/>
            <person name="Wang A."/>
            <person name="Jiang F."/>
            <person name="Liu H."/>
            <person name="Zhao H."/>
            <person name="Xu D."/>
            <person name="Zhang Y."/>
        </authorList>
    </citation>
    <scope>NUCLEOTIDE SEQUENCE [LARGE SCALE GENOMIC DNA]</scope>
    <source>
        <strain evidence="2">cv. Yunnan</strain>
    </source>
</reference>
<protein>
    <submittedName>
        <fullName evidence="1">Uncharacterized protein</fullName>
    </submittedName>
</protein>
<comment type="caution">
    <text evidence="1">The sequence shown here is derived from an EMBL/GenBank/DDBJ whole genome shotgun (WGS) entry which is preliminary data.</text>
</comment>
<evidence type="ECO:0000313" key="2">
    <source>
        <dbReference type="Proteomes" id="UP001056120"/>
    </source>
</evidence>
<sequence>MGNNSYREVLLRGHSQAVEVQVPDDADYDVIQWYDKSVIEFFESPELHEEHKESPTEVDRVDTGINEPSCLHGDGNTQCMGTREGNNIGEIPKANKNINTDVFWFESNLVSGSEAQCNIPSPNPRPIIPNSIHTHLSCSNETIGNSPRPDLNSQLHGTLSVDGGESNSGNYIPDSHEKSREKGSNREVDGDLT</sequence>
<dbReference type="EMBL" id="CM042028">
    <property type="protein sequence ID" value="KAI3797459.1"/>
    <property type="molecule type" value="Genomic_DNA"/>
</dbReference>